<accession>A0AAD8GZT2</accession>
<reference evidence="3" key="1">
    <citation type="submission" date="2023-02" db="EMBL/GenBank/DDBJ databases">
        <title>Genome of toxic invasive species Heracleum sosnowskyi carries increased number of genes despite the absence of recent whole-genome duplications.</title>
        <authorList>
            <person name="Schelkunov M."/>
            <person name="Shtratnikova V."/>
            <person name="Makarenko M."/>
            <person name="Klepikova A."/>
            <person name="Omelchenko D."/>
            <person name="Novikova G."/>
            <person name="Obukhova E."/>
            <person name="Bogdanov V."/>
            <person name="Penin A."/>
            <person name="Logacheva M."/>
        </authorList>
    </citation>
    <scope>NUCLEOTIDE SEQUENCE</scope>
    <source>
        <strain evidence="3">Hsosn_3</strain>
        <tissue evidence="3">Leaf</tissue>
    </source>
</reference>
<dbReference type="EMBL" id="JAUIZM010000011">
    <property type="protein sequence ID" value="KAK1358342.1"/>
    <property type="molecule type" value="Genomic_DNA"/>
</dbReference>
<protein>
    <submittedName>
        <fullName evidence="3">Uncharacterized protein</fullName>
    </submittedName>
</protein>
<feature type="region of interest" description="Disordered" evidence="1">
    <location>
        <begin position="1"/>
        <end position="31"/>
    </location>
</feature>
<evidence type="ECO:0000313" key="3">
    <source>
        <dbReference type="EMBL" id="KAK1358342.1"/>
    </source>
</evidence>
<keyword evidence="2" id="KW-0812">Transmembrane</keyword>
<feature type="transmembrane region" description="Helical" evidence="2">
    <location>
        <begin position="571"/>
        <end position="588"/>
    </location>
</feature>
<dbReference type="PANTHER" id="PTHR34775:SF6">
    <property type="entry name" value="TRANSMEMBRANE PROTEIN"/>
    <property type="match status" value="1"/>
</dbReference>
<keyword evidence="4" id="KW-1185">Reference proteome</keyword>
<keyword evidence="2" id="KW-1133">Transmembrane helix</keyword>
<evidence type="ECO:0000256" key="2">
    <source>
        <dbReference type="SAM" id="Phobius"/>
    </source>
</evidence>
<reference evidence="3" key="2">
    <citation type="submission" date="2023-05" db="EMBL/GenBank/DDBJ databases">
        <authorList>
            <person name="Schelkunov M.I."/>
        </authorList>
    </citation>
    <scope>NUCLEOTIDE SEQUENCE</scope>
    <source>
        <strain evidence="3">Hsosn_3</strain>
        <tissue evidence="3">Leaf</tissue>
    </source>
</reference>
<dbReference type="AlphaFoldDB" id="A0AAD8GZT2"/>
<sequence length="785" mass="87855">MDDSPVKGLTSSMSIKNVGNNENDESGSLELEKSREVVRKHYMSPTVSAAKKAAALVPRKKILADRNEGFTFRNSPKSLIGSACSIRSNRSSDNDCDDDQNSFSGDSVLEKKVLAERFEGFTFASSPKPLIGSARSIRLCCSSDNNCDDDENSFEGDTVLEKKPYDPLTNYLSPRPKFLRYNPNKKRRIFLCGEDEIGKMKDGLGFVSTSSSFEFQKVVKEEEFEEGALKKGDEELEMTEGDCNVEEMEEAEESEEFEEEEEEKCWSLLGLMKFLLVLGSLFLSTAFIYSMESADPLLTQEAVGDFRGGFVNQSNIHEEFVSRKEHVISEFEVMDGKREESHLSLLHMVAQNDMVDNEFAEVGISKDNWNGNGMWDSISILPELTIEKFEDVDSDGLMRKAEASETLPWAEPDESESNTDVEVVHGEAEAVDSRENECIRNHEIESTEEAFDQVQSAETVEVYESFQKDLFSEMEPITDTLPWAEPKESEGNTKCEVVHSETEDLDFKVNECLSNQEIESTEAFDQVQSDETVEVFKSFQEDLFSEIELSTELNAENVMMESEEIKLQPEVLVLAGLLSVAAALGFLYRSRKRKIGKSVSFPTQKNNGKESSLPMETQHQNAEPVIAAHQIHNSNAICGVKEEKMKKVESIVSPSTTPFFPMKGITEEFSKQSQAPIVELLGELVIGEANGSFKSNKKKRVLDSEVKNGSNHLFTETVISHSKAPLVQDQMYSLQLELSNALDSSSQKKKSVSKKKEGKGEELSMASATPVRRSSRIRQKAISPR</sequence>
<gene>
    <name evidence="3" type="ORF">POM88_051598</name>
</gene>
<evidence type="ECO:0000256" key="1">
    <source>
        <dbReference type="SAM" id="MobiDB-lite"/>
    </source>
</evidence>
<dbReference type="Proteomes" id="UP001237642">
    <property type="component" value="Unassembled WGS sequence"/>
</dbReference>
<keyword evidence="2" id="KW-0472">Membrane</keyword>
<feature type="compositionally biased region" description="Polar residues" evidence="1">
    <location>
        <begin position="9"/>
        <end position="21"/>
    </location>
</feature>
<comment type="caution">
    <text evidence="3">The sequence shown here is derived from an EMBL/GenBank/DDBJ whole genome shotgun (WGS) entry which is preliminary data.</text>
</comment>
<organism evidence="3 4">
    <name type="scientific">Heracleum sosnowskyi</name>
    <dbReference type="NCBI Taxonomy" id="360622"/>
    <lineage>
        <taxon>Eukaryota</taxon>
        <taxon>Viridiplantae</taxon>
        <taxon>Streptophyta</taxon>
        <taxon>Embryophyta</taxon>
        <taxon>Tracheophyta</taxon>
        <taxon>Spermatophyta</taxon>
        <taxon>Magnoliopsida</taxon>
        <taxon>eudicotyledons</taxon>
        <taxon>Gunneridae</taxon>
        <taxon>Pentapetalae</taxon>
        <taxon>asterids</taxon>
        <taxon>campanulids</taxon>
        <taxon>Apiales</taxon>
        <taxon>Apiaceae</taxon>
        <taxon>Apioideae</taxon>
        <taxon>apioid superclade</taxon>
        <taxon>Tordylieae</taxon>
        <taxon>Tordyliinae</taxon>
        <taxon>Heracleum</taxon>
    </lineage>
</organism>
<name>A0AAD8GZT2_9APIA</name>
<feature type="region of interest" description="Disordered" evidence="1">
    <location>
        <begin position="742"/>
        <end position="785"/>
    </location>
</feature>
<evidence type="ECO:0000313" key="4">
    <source>
        <dbReference type="Proteomes" id="UP001237642"/>
    </source>
</evidence>
<dbReference type="PANTHER" id="PTHR34775">
    <property type="entry name" value="TRANSMEMBRANE PROTEIN"/>
    <property type="match status" value="1"/>
</dbReference>
<proteinExistence type="predicted"/>